<proteinExistence type="predicted"/>
<dbReference type="AlphaFoldDB" id="A0A179GCM8"/>
<dbReference type="EMBL" id="LSBH01000008">
    <property type="protein sequence ID" value="OAQ75566.1"/>
    <property type="molecule type" value="Genomic_DNA"/>
</dbReference>
<reference evidence="2 4" key="1">
    <citation type="submission" date="2016-01" db="EMBL/GenBank/DDBJ databases">
        <title>Biosynthesis of antibiotic leucinostatins and their inhibition on Phytophthora in bio-control Purpureocillium lilacinum.</title>
        <authorList>
            <person name="Wang G."/>
            <person name="Liu Z."/>
            <person name="Lin R."/>
            <person name="Li E."/>
            <person name="Mao Z."/>
            <person name="Ling J."/>
            <person name="Yin W."/>
            <person name="Xie B."/>
        </authorList>
    </citation>
    <scope>NUCLEOTIDE SEQUENCE [LARGE SCALE GENOMIC DNA]</scope>
    <source>
        <strain evidence="2">PLBJ-1</strain>
        <strain evidence="3">PLFJ-1</strain>
    </source>
</reference>
<comment type="caution">
    <text evidence="2">The sequence shown here is derived from an EMBL/GenBank/DDBJ whole genome shotgun (WGS) entry which is preliminary data.</text>
</comment>
<organism evidence="2 4">
    <name type="scientific">Purpureocillium lilacinum</name>
    <name type="common">Paecilomyces lilacinus</name>
    <dbReference type="NCBI Taxonomy" id="33203"/>
    <lineage>
        <taxon>Eukaryota</taxon>
        <taxon>Fungi</taxon>
        <taxon>Dikarya</taxon>
        <taxon>Ascomycota</taxon>
        <taxon>Pezizomycotina</taxon>
        <taxon>Sordariomycetes</taxon>
        <taxon>Hypocreomycetidae</taxon>
        <taxon>Hypocreales</taxon>
        <taxon>Ophiocordycipitaceae</taxon>
        <taxon>Purpureocillium</taxon>
    </lineage>
</organism>
<dbReference type="Proteomes" id="UP000078340">
    <property type="component" value="Unassembled WGS sequence"/>
</dbReference>
<evidence type="ECO:0000256" key="1">
    <source>
        <dbReference type="SAM" id="MobiDB-lite"/>
    </source>
</evidence>
<feature type="compositionally biased region" description="Polar residues" evidence="1">
    <location>
        <begin position="1"/>
        <end position="12"/>
    </location>
</feature>
<dbReference type="Proteomes" id="UP000078240">
    <property type="component" value="Unassembled WGS sequence"/>
</dbReference>
<evidence type="ECO:0000313" key="3">
    <source>
        <dbReference type="EMBL" id="OAQ81192.1"/>
    </source>
</evidence>
<accession>A0A179GCM8</accession>
<name>A0A179GCM8_PURLI</name>
<evidence type="ECO:0000313" key="2">
    <source>
        <dbReference type="EMBL" id="OAQ75566.1"/>
    </source>
</evidence>
<feature type="region of interest" description="Disordered" evidence="1">
    <location>
        <begin position="1"/>
        <end position="24"/>
    </location>
</feature>
<dbReference type="EMBL" id="LSBI01000009">
    <property type="protein sequence ID" value="OAQ81192.1"/>
    <property type="molecule type" value="Genomic_DNA"/>
</dbReference>
<protein>
    <submittedName>
        <fullName evidence="2">Uncharacterized protein</fullName>
    </submittedName>
</protein>
<gene>
    <name evidence="2" type="ORF">VFPBJ_09539</name>
    <name evidence="3" type="ORF">VFPFJ_09647</name>
</gene>
<sequence length="79" mass="8974">MQRLSRLSSEVSKTAGVANPSPTMATNTVSVKRLTVKPNSDVLLNTELMVPYEQYNGFSRLLQPFKESRRFRARLGVFR</sequence>
<evidence type="ECO:0000313" key="4">
    <source>
        <dbReference type="Proteomes" id="UP000078240"/>
    </source>
</evidence>